<feature type="domain" description="Sushi" evidence="8">
    <location>
        <begin position="543"/>
        <end position="614"/>
    </location>
</feature>
<comment type="subcellular location">
    <subcellularLocation>
        <location evidence="1">Virion</location>
    </subcellularLocation>
</comment>
<name>A0ABD1F9C5_HYPHA</name>
<dbReference type="Pfam" id="PF00095">
    <property type="entry name" value="WAP"/>
    <property type="match status" value="1"/>
</dbReference>
<organism evidence="10 11">
    <name type="scientific">Hypothenemus hampei</name>
    <name type="common">Coffee berry borer</name>
    <dbReference type="NCBI Taxonomy" id="57062"/>
    <lineage>
        <taxon>Eukaryota</taxon>
        <taxon>Metazoa</taxon>
        <taxon>Ecdysozoa</taxon>
        <taxon>Arthropoda</taxon>
        <taxon>Hexapoda</taxon>
        <taxon>Insecta</taxon>
        <taxon>Pterygota</taxon>
        <taxon>Neoptera</taxon>
        <taxon>Endopterygota</taxon>
        <taxon>Coleoptera</taxon>
        <taxon>Polyphaga</taxon>
        <taxon>Cucujiformia</taxon>
        <taxon>Curculionidae</taxon>
        <taxon>Scolytinae</taxon>
        <taxon>Hypothenemus</taxon>
    </lineage>
</organism>
<feature type="disulfide bond" evidence="5">
    <location>
        <begin position="1158"/>
        <end position="1185"/>
    </location>
</feature>
<dbReference type="Gene3D" id="2.10.70.10">
    <property type="entry name" value="Complement Module, domain 1"/>
    <property type="match status" value="15"/>
</dbReference>
<evidence type="ECO:0000256" key="3">
    <source>
        <dbReference type="ARBA" id="ARBA00022729"/>
    </source>
</evidence>
<dbReference type="InterPro" id="IPR051503">
    <property type="entry name" value="ComplSys_Reg/VirEntry_Med"/>
</dbReference>
<dbReference type="PROSITE" id="PS51390">
    <property type="entry name" value="WAP"/>
    <property type="match status" value="1"/>
</dbReference>
<feature type="disulfide bond" evidence="5">
    <location>
        <begin position="1407"/>
        <end position="1434"/>
    </location>
</feature>
<feature type="disulfide bond" evidence="5">
    <location>
        <begin position="390"/>
        <end position="417"/>
    </location>
</feature>
<evidence type="ECO:0000256" key="6">
    <source>
        <dbReference type="SAM" id="MobiDB-lite"/>
    </source>
</evidence>
<dbReference type="SUPFAM" id="SSF57535">
    <property type="entry name" value="Complement control module/SCR domain"/>
    <property type="match status" value="14"/>
</dbReference>
<feature type="domain" description="Sushi" evidence="8">
    <location>
        <begin position="485"/>
        <end position="542"/>
    </location>
</feature>
<evidence type="ECO:0000256" key="4">
    <source>
        <dbReference type="ARBA" id="ARBA00023157"/>
    </source>
</evidence>
<dbReference type="InterPro" id="IPR008197">
    <property type="entry name" value="WAP_dom"/>
</dbReference>
<comment type="caution">
    <text evidence="5">Lacks conserved residue(s) required for the propagation of feature annotation.</text>
</comment>
<evidence type="ECO:0000313" key="10">
    <source>
        <dbReference type="EMBL" id="KAL1513275.1"/>
    </source>
</evidence>
<reference evidence="10 11" key="1">
    <citation type="submission" date="2024-05" db="EMBL/GenBank/DDBJ databases">
        <title>Genetic variation in Jamaican populations of the coffee berry borer (Hypothenemus hampei).</title>
        <authorList>
            <person name="Errbii M."/>
            <person name="Myrie A."/>
        </authorList>
    </citation>
    <scope>NUCLEOTIDE SEQUENCE [LARGE SCALE GENOMIC DNA]</scope>
    <source>
        <strain evidence="10">JA-Hopewell-2020-01-JO</strain>
        <tissue evidence="10">Whole body</tissue>
    </source>
</reference>
<feature type="domain" description="Sushi" evidence="8">
    <location>
        <begin position="302"/>
        <end position="359"/>
    </location>
</feature>
<dbReference type="PANTHER" id="PTHR45785:SF2">
    <property type="entry name" value="COMPLEMENT FACTOR H-RELATED"/>
    <property type="match status" value="1"/>
</dbReference>
<dbReference type="CDD" id="cd00033">
    <property type="entry name" value="CCP"/>
    <property type="match status" value="11"/>
</dbReference>
<feature type="region of interest" description="Disordered" evidence="6">
    <location>
        <begin position="818"/>
        <end position="887"/>
    </location>
</feature>
<feature type="domain" description="WAP" evidence="9">
    <location>
        <begin position="62"/>
        <end position="115"/>
    </location>
</feature>
<feature type="compositionally biased region" description="Basic and acidic residues" evidence="6">
    <location>
        <begin position="844"/>
        <end position="855"/>
    </location>
</feature>
<sequence length="1624" mass="182137">MYVKLLLWFLLFTIFSRQIVSANSTLPTPLEEDDDDWDEDESSEVEDEGNEHSEGNKIYKNPRNSPSTVCPRDEDLATSLGQKCLRKCFSDEDCKSKKKKCLCDGACGMSCIKPDRECPEPEDIELGTVTTTGRLFGARATYSCEHGYHVVGLQSRTCQADGKWAGHAPACRRNIYCLSPPTIDHARHNALPEQTTFDLNSTLQYYCHTGYATNGFSRAKCLEISGQASWFGPDILCEPKSCGVPTEIAHGWHAGECYTYGCRIMYHCAEDYELVGRGDRLCQSDGTWTPKDLPTCVLVTSVQCPPPENPRHGKAIYTSCSYNSVVRYECKYGYTLVGESTRKCGADRKWSGVQPVCKEINCGHPGRLWNGWLENIEGGTGLGASIIFRCHEGMLLEGNSSSVCQIDGKWRYPLPRCLAPCVIPHVNKGRVILLSRNDTAPTSTVVTHGEVLTVDCDTSYEFLSIHSEVSCNNGTWTQMPKCEPAKCQHLPKSPRHGMVSAPEMNHGMKAKFRCKDGYELKGHEFMECSFGNWTGTPPRCEEVFCPFPGLVENGKILLVGNMGLYDYRSYVKKVANNKQIMYDCDKGFVLSEGPPGATCVGGKWSPQELPKCTPAEHPRFRFNRRRRSIVMEKLKRAFLRNHDLYYKNREKRNVHYDFIESLQENSFRVKRSNVEKDYIFKHAREVCIKYFRLMKSRQLSYPIRGLTAKCYEVLSSKKRSLLRLKRLSDFGPLLFDHRNISREIHINNIIHINNPKEMQTRFSKIEHRRKKREAFMTSKSMGHKSGPSSWLNFYIRKPRNVIKLEAFKPYLIEHKRRKRGGLKTGKAVSSMGHKSGLGSSSGSDVRRGDHRRTENNLKVPNPDQIMNGDKNSKTNSNTTKGRGGPCEPLQNEIYVNIEFMKHSKDQDEMYGSGTSVKLACGKGYVLNMAENKTAKCVKGKWRPNKPMCNIIPCYISETPFGIYKLQKMDDNENTTFDYDTPLNDTTPVENGQMVEFSCEEGFEVQGSTNMRCYHGEFAVIMFPECSPAPCLLPKIYHGDYTSGYKAGLTIANGSSVTFHCEDDYLPSSAQPLECLLGELLPRNPYCYKEGEPLPETHYLGGKDIVKGGDITVIEYGRSNGKPCGPPTKVRGSLVYKHGEELANEEHNFPDGSEVTFNCIESIMGEKNTWKIICEDGSWIGRSLTCDELIAAHMQNNNSTCIFRNQEPNVISFYNDQEIKEEVIEFPAGALLVSRCIDIGKYAMVGPSRRRCMGGEWDGSKPACFGLNQENDYSMEKPPTILFRHQLGPIAQSNDGKLIVYPGTILHMECLWMRRFGVPKWNVSHDYRRYEEGWTTDPGRDSSLEYRLSIFHASIDDSGLFTCITPARYTHSVEVVVKAVHCPILPQRRGLTASTQSTKMNTVVKFECINGNSLIGAPEIMCLPSGNWSAPFPVCESVECGDVGPNLGAHLKVLVVSREVGGRAVFSCDPGYGLRGPPETVCQVTGDWATPFPLCEEVHCVEPKIPDNGYIQGSGPYKAGDVVQFSCNPHFMMEGQPIMACQDNSRWSGKIPKCVQACPYPGTTIGGRMSLVEFYYKIGETITFTCEEGLVLKGASMLKCLKNGKWSNAIPTCVAPPFAGFGKYQ</sequence>
<dbReference type="SMART" id="SM00032">
    <property type="entry name" value="CCP"/>
    <property type="match status" value="17"/>
</dbReference>
<evidence type="ECO:0000259" key="8">
    <source>
        <dbReference type="PROSITE" id="PS50923"/>
    </source>
</evidence>
<dbReference type="PROSITE" id="PS50923">
    <property type="entry name" value="SUSHI"/>
    <property type="match status" value="13"/>
</dbReference>
<feature type="domain" description="Sushi" evidence="8">
    <location>
        <begin position="884"/>
        <end position="950"/>
    </location>
</feature>
<feature type="domain" description="Sushi" evidence="8">
    <location>
        <begin position="175"/>
        <end position="239"/>
    </location>
</feature>
<dbReference type="Pfam" id="PF00084">
    <property type="entry name" value="Sushi"/>
    <property type="match status" value="12"/>
</dbReference>
<feature type="domain" description="Sushi" evidence="8">
    <location>
        <begin position="1121"/>
        <end position="1187"/>
    </location>
</feature>
<feature type="domain" description="Sushi" evidence="8">
    <location>
        <begin position="1555"/>
        <end position="1614"/>
    </location>
</feature>
<feature type="disulfide bond" evidence="5">
    <location>
        <begin position="1526"/>
        <end position="1553"/>
    </location>
</feature>
<keyword evidence="4 5" id="KW-1015">Disulfide bond</keyword>
<feature type="disulfide bond" evidence="5">
    <location>
        <begin position="1585"/>
        <end position="1612"/>
    </location>
</feature>
<evidence type="ECO:0000259" key="9">
    <source>
        <dbReference type="PROSITE" id="PS51390"/>
    </source>
</evidence>
<dbReference type="InterPro" id="IPR000436">
    <property type="entry name" value="Sushi_SCR_CCP_dom"/>
</dbReference>
<keyword evidence="2 5" id="KW-0768">Sushi</keyword>
<feature type="disulfide bond" evidence="5">
    <location>
        <begin position="144"/>
        <end position="171"/>
    </location>
</feature>
<feature type="compositionally biased region" description="Acidic residues" evidence="6">
    <location>
        <begin position="30"/>
        <end position="49"/>
    </location>
</feature>
<feature type="domain" description="Sushi" evidence="8">
    <location>
        <begin position="240"/>
        <end position="298"/>
    </location>
</feature>
<feature type="domain" description="Sushi" evidence="8">
    <location>
        <begin position="116"/>
        <end position="173"/>
    </location>
</feature>
<feature type="chain" id="PRO_5044859406" evidence="7">
    <location>
        <begin position="22"/>
        <end position="1624"/>
    </location>
</feature>
<dbReference type="FunFam" id="2.10.70.10:FF:000086">
    <property type="entry name" value="Hig-anchoring scaffold protein, isoform A"/>
    <property type="match status" value="1"/>
</dbReference>
<feature type="domain" description="Sushi" evidence="8">
    <location>
        <begin position="1497"/>
        <end position="1553"/>
    </location>
</feature>
<feature type="disulfide bond" evidence="5">
    <location>
        <begin position="330"/>
        <end position="357"/>
    </location>
</feature>
<dbReference type="EMBL" id="JBDJPC010000002">
    <property type="protein sequence ID" value="KAL1513275.1"/>
    <property type="molecule type" value="Genomic_DNA"/>
</dbReference>
<feature type="domain" description="Sushi" evidence="8">
    <location>
        <begin position="360"/>
        <end position="419"/>
    </location>
</feature>
<evidence type="ECO:0000256" key="1">
    <source>
        <dbReference type="ARBA" id="ARBA00004328"/>
    </source>
</evidence>
<dbReference type="Proteomes" id="UP001566132">
    <property type="component" value="Unassembled WGS sequence"/>
</dbReference>
<protein>
    <submittedName>
        <fullName evidence="10">Uncharacterized protein</fullName>
    </submittedName>
</protein>
<evidence type="ECO:0000313" key="11">
    <source>
        <dbReference type="Proteomes" id="UP001566132"/>
    </source>
</evidence>
<gene>
    <name evidence="10" type="ORF">ABEB36_002702</name>
</gene>
<dbReference type="InterPro" id="IPR035976">
    <property type="entry name" value="Sushi/SCR/CCP_sf"/>
</dbReference>
<feature type="compositionally biased region" description="Low complexity" evidence="6">
    <location>
        <begin position="824"/>
        <end position="843"/>
    </location>
</feature>
<feature type="signal peptide" evidence="7">
    <location>
        <begin position="1"/>
        <end position="21"/>
    </location>
</feature>
<feature type="region of interest" description="Disordered" evidence="6">
    <location>
        <begin position="26"/>
        <end position="72"/>
    </location>
</feature>
<feature type="domain" description="Sushi" evidence="8">
    <location>
        <begin position="1437"/>
        <end position="1496"/>
    </location>
</feature>
<feature type="domain" description="Sushi" evidence="8">
    <location>
        <begin position="1379"/>
        <end position="1436"/>
    </location>
</feature>
<evidence type="ECO:0000256" key="5">
    <source>
        <dbReference type="PROSITE-ProRule" id="PRU00302"/>
    </source>
</evidence>
<feature type="disulfide bond" evidence="5">
    <location>
        <begin position="1467"/>
        <end position="1494"/>
    </location>
</feature>
<accession>A0ABD1F9C5</accession>
<dbReference type="PANTHER" id="PTHR45785">
    <property type="entry name" value="COMPLEMENT FACTOR H-RELATED"/>
    <property type="match status" value="1"/>
</dbReference>
<keyword evidence="3 7" id="KW-0732">Signal</keyword>
<evidence type="ECO:0000256" key="2">
    <source>
        <dbReference type="ARBA" id="ARBA00022659"/>
    </source>
</evidence>
<proteinExistence type="predicted"/>
<keyword evidence="11" id="KW-1185">Reference proteome</keyword>
<evidence type="ECO:0000256" key="7">
    <source>
        <dbReference type="SAM" id="SignalP"/>
    </source>
</evidence>
<comment type="caution">
    <text evidence="10">The sequence shown here is derived from an EMBL/GenBank/DDBJ whole genome shotgun (WGS) entry which is preliminary data.</text>
</comment>